<dbReference type="STRING" id="1524460.IX84_13505"/>
<proteinExistence type="predicted"/>
<reference evidence="1 2" key="1">
    <citation type="journal article" date="2014" name="Int. J. Syst. Evol. Microbiol.">
        <title>Phaeodactylibacter xiamenensis gen. nov., sp. nov., a member of the family Saprospiraceae isolated from the marine alga Phaeodactylum tricornutum.</title>
        <authorList>
            <person name="Chen Z.Jr."/>
            <person name="Lei X."/>
            <person name="Lai Q."/>
            <person name="Li Y."/>
            <person name="Zhang B."/>
            <person name="Zhang J."/>
            <person name="Zhang H."/>
            <person name="Yang L."/>
            <person name="Zheng W."/>
            <person name="Tian Y."/>
            <person name="Yu Z."/>
            <person name="Xu H.Jr."/>
            <person name="Zheng T."/>
        </authorList>
    </citation>
    <scope>NUCLEOTIDE SEQUENCE [LARGE SCALE GENOMIC DNA]</scope>
    <source>
        <strain evidence="1 2">KD52</strain>
    </source>
</reference>
<dbReference type="EMBL" id="JPOS01000034">
    <property type="protein sequence ID" value="KGE87564.1"/>
    <property type="molecule type" value="Genomic_DNA"/>
</dbReference>
<name>A0A098S5C6_9BACT</name>
<evidence type="ECO:0000313" key="1">
    <source>
        <dbReference type="EMBL" id="KGE87564.1"/>
    </source>
</evidence>
<keyword evidence="2" id="KW-1185">Reference proteome</keyword>
<sequence length="69" mass="7278">MDWVHAEPAKCHAKFAEVGGVANCVAGGSRRARKGGHAKFAKCHAKIAKFACAVFRSVVFAYPSSAPFA</sequence>
<accession>A0A098S5C6</accession>
<dbReference type="AlphaFoldDB" id="A0A098S5C6"/>
<protein>
    <submittedName>
        <fullName evidence="1">Uncharacterized protein</fullName>
    </submittedName>
</protein>
<organism evidence="1 2">
    <name type="scientific">Phaeodactylibacter xiamenensis</name>
    <dbReference type="NCBI Taxonomy" id="1524460"/>
    <lineage>
        <taxon>Bacteria</taxon>
        <taxon>Pseudomonadati</taxon>
        <taxon>Bacteroidota</taxon>
        <taxon>Saprospiria</taxon>
        <taxon>Saprospirales</taxon>
        <taxon>Haliscomenobacteraceae</taxon>
        <taxon>Phaeodactylibacter</taxon>
    </lineage>
</organism>
<dbReference type="Proteomes" id="UP000029736">
    <property type="component" value="Unassembled WGS sequence"/>
</dbReference>
<evidence type="ECO:0000313" key="2">
    <source>
        <dbReference type="Proteomes" id="UP000029736"/>
    </source>
</evidence>
<comment type="caution">
    <text evidence="1">The sequence shown here is derived from an EMBL/GenBank/DDBJ whole genome shotgun (WGS) entry which is preliminary data.</text>
</comment>
<gene>
    <name evidence="1" type="ORF">IX84_13505</name>
</gene>